<keyword evidence="3" id="KW-1185">Reference proteome</keyword>
<dbReference type="AlphaFoldDB" id="A0A011QER3"/>
<keyword evidence="2" id="KW-0808">Transferase</keyword>
<sequence>MRQRLVLVTHYFSTHRGGVEKVAAELAHRLTEANGWEVKWLASDSDPLPLDLPAAVNLLPMSAWNVTERRLGVPWPIWSFGALRRLWREIPHANVVHLHEALYFGNAFAALFAWLHGIPIIVTQHVGTIPYRSRLLRFIHALANRTLGQLLLSTAQQVVFISPAVCEEFSRFCNYRSPPSYIPNGVDTAVFSPHGPVADDPEIVATRKSGRRVFLFVGRFVEKKGLRTLHGLASLLPDDLWLLAGHGPIDPALWKLPNVRVVRGQSGAGLADYFRAADLLVLPSVGEGFPLVVQEAMACGTPVMVGTETAAGCPDARSLMIVEGIGPDDASATRWARRLAGLRADGEDLAGLRPAVARFARENWSWTRTSARYAELLASLPVPSARKNRWP</sequence>
<evidence type="ECO:0000313" key="3">
    <source>
        <dbReference type="Proteomes" id="UP000022141"/>
    </source>
</evidence>
<gene>
    <name evidence="2" type="primary">epsF_3</name>
    <name evidence="2" type="ORF">AW11_02434</name>
</gene>
<dbReference type="EC" id="2.4.-.-" evidence="2"/>
<dbReference type="InterPro" id="IPR050194">
    <property type="entry name" value="Glycosyltransferase_grp1"/>
</dbReference>
<dbReference type="Pfam" id="PF13692">
    <property type="entry name" value="Glyco_trans_1_4"/>
    <property type="match status" value="1"/>
</dbReference>
<dbReference type="InterPro" id="IPR028098">
    <property type="entry name" value="Glyco_trans_4-like_N"/>
</dbReference>
<dbReference type="CDD" id="cd03801">
    <property type="entry name" value="GT4_PimA-like"/>
    <property type="match status" value="1"/>
</dbReference>
<dbReference type="SUPFAM" id="SSF53756">
    <property type="entry name" value="UDP-Glycosyltransferase/glycogen phosphorylase"/>
    <property type="match status" value="1"/>
</dbReference>
<keyword evidence="2" id="KW-0328">Glycosyltransferase</keyword>
<evidence type="ECO:0000259" key="1">
    <source>
        <dbReference type="Pfam" id="PF13439"/>
    </source>
</evidence>
<reference evidence="2" key="1">
    <citation type="submission" date="2014-02" db="EMBL/GenBank/DDBJ databases">
        <title>Expanding our view of genomic diversity in Candidatus Accumulibacter clades.</title>
        <authorList>
            <person name="Skennerton C.T."/>
            <person name="Barr J.J."/>
            <person name="Slater F.R."/>
            <person name="Bond P.L."/>
            <person name="Tyson G.W."/>
        </authorList>
    </citation>
    <scope>NUCLEOTIDE SEQUENCE [LARGE SCALE GENOMIC DNA]</scope>
</reference>
<accession>A0A011QER3</accession>
<dbReference type="PANTHER" id="PTHR45947:SF3">
    <property type="entry name" value="SULFOQUINOVOSYL TRANSFERASE SQD2"/>
    <property type="match status" value="1"/>
</dbReference>
<organism evidence="2 3">
    <name type="scientific">Accumulibacter regalis</name>
    <dbReference type="NCBI Taxonomy" id="522306"/>
    <lineage>
        <taxon>Bacteria</taxon>
        <taxon>Pseudomonadati</taxon>
        <taxon>Pseudomonadota</taxon>
        <taxon>Betaproteobacteria</taxon>
        <taxon>Candidatus Accumulibacter</taxon>
    </lineage>
</organism>
<dbReference type="STRING" id="1454004.AW11_02434"/>
<proteinExistence type="predicted"/>
<dbReference type="EMBL" id="JEMY01000033">
    <property type="protein sequence ID" value="EXI87570.1"/>
    <property type="molecule type" value="Genomic_DNA"/>
</dbReference>
<feature type="domain" description="Glycosyltransferase subfamily 4-like N-terminal" evidence="1">
    <location>
        <begin position="17"/>
        <end position="189"/>
    </location>
</feature>
<dbReference type="GO" id="GO:0016757">
    <property type="term" value="F:glycosyltransferase activity"/>
    <property type="evidence" value="ECO:0007669"/>
    <property type="project" value="UniProtKB-KW"/>
</dbReference>
<dbReference type="PANTHER" id="PTHR45947">
    <property type="entry name" value="SULFOQUINOVOSYL TRANSFERASE SQD2"/>
    <property type="match status" value="1"/>
</dbReference>
<comment type="caution">
    <text evidence="2">The sequence shown here is derived from an EMBL/GenBank/DDBJ whole genome shotgun (WGS) entry which is preliminary data.</text>
</comment>
<evidence type="ECO:0000313" key="2">
    <source>
        <dbReference type="EMBL" id="EXI87570.1"/>
    </source>
</evidence>
<protein>
    <submittedName>
        <fullName evidence="2">Glycosyltransferase EpsF</fullName>
        <ecNumber evidence="2">2.4.-.-</ecNumber>
    </submittedName>
</protein>
<name>A0A011QER3_ACCRE</name>
<dbReference type="eggNOG" id="COG0438">
    <property type="taxonomic scope" value="Bacteria"/>
</dbReference>
<dbReference type="Gene3D" id="3.40.50.2000">
    <property type="entry name" value="Glycogen Phosphorylase B"/>
    <property type="match status" value="2"/>
</dbReference>
<dbReference type="Proteomes" id="UP000022141">
    <property type="component" value="Unassembled WGS sequence"/>
</dbReference>
<dbReference type="Pfam" id="PF13439">
    <property type="entry name" value="Glyco_transf_4"/>
    <property type="match status" value="1"/>
</dbReference>
<dbReference type="PATRIC" id="fig|1454004.3.peg.2515"/>